<comment type="caution">
    <text evidence="8">The sequence shown here is derived from an EMBL/GenBank/DDBJ whole genome shotgun (WGS) entry which is preliminary data.</text>
</comment>
<gene>
    <name evidence="8" type="ORF">FHK82_14805</name>
</gene>
<dbReference type="Proteomes" id="UP000317355">
    <property type="component" value="Unassembled WGS sequence"/>
</dbReference>
<evidence type="ECO:0000259" key="6">
    <source>
        <dbReference type="Pfam" id="PF25944"/>
    </source>
</evidence>
<comment type="subcellular location">
    <subcellularLocation>
        <location evidence="1">Cell inner membrane</location>
        <topology evidence="1">Lipid-anchor</topology>
    </subcellularLocation>
</comment>
<dbReference type="Pfam" id="PF25917">
    <property type="entry name" value="BSH_RND"/>
    <property type="match status" value="1"/>
</dbReference>
<dbReference type="InterPro" id="IPR006143">
    <property type="entry name" value="RND_pump_MFP"/>
</dbReference>
<dbReference type="GO" id="GO:0030313">
    <property type="term" value="C:cell envelope"/>
    <property type="evidence" value="ECO:0007669"/>
    <property type="project" value="UniProtKB-SubCell"/>
</dbReference>
<evidence type="ECO:0000259" key="7">
    <source>
        <dbReference type="Pfam" id="PF25967"/>
    </source>
</evidence>
<feature type="domain" description="Multidrug resistance protein MdtA-like C-terminal permuted SH3" evidence="7">
    <location>
        <begin position="306"/>
        <end position="377"/>
    </location>
</feature>
<dbReference type="Gene3D" id="2.40.50.100">
    <property type="match status" value="1"/>
</dbReference>
<dbReference type="InterPro" id="IPR058624">
    <property type="entry name" value="MdtA-like_HH"/>
</dbReference>
<feature type="domain" description="Multidrug resistance protein MdtA-like barrel-sandwich hybrid" evidence="5">
    <location>
        <begin position="66"/>
        <end position="200"/>
    </location>
</feature>
<dbReference type="GO" id="GO:0022857">
    <property type="term" value="F:transmembrane transporter activity"/>
    <property type="evidence" value="ECO:0007669"/>
    <property type="project" value="InterPro"/>
</dbReference>
<feature type="compositionally biased region" description="Polar residues" evidence="3">
    <location>
        <begin position="398"/>
        <end position="411"/>
    </location>
</feature>
<evidence type="ECO:0000259" key="5">
    <source>
        <dbReference type="Pfam" id="PF25917"/>
    </source>
</evidence>
<evidence type="ECO:0000259" key="4">
    <source>
        <dbReference type="Pfam" id="PF25876"/>
    </source>
</evidence>
<dbReference type="Gene3D" id="2.40.420.20">
    <property type="match status" value="1"/>
</dbReference>
<dbReference type="GO" id="GO:0005886">
    <property type="term" value="C:plasma membrane"/>
    <property type="evidence" value="ECO:0007669"/>
    <property type="project" value="TreeGrafter"/>
</dbReference>
<dbReference type="SUPFAM" id="SSF111369">
    <property type="entry name" value="HlyD-like secretion proteins"/>
    <property type="match status" value="1"/>
</dbReference>
<feature type="domain" description="Multidrug resistance protein MdtA-like alpha-helical hairpin" evidence="4">
    <location>
        <begin position="108"/>
        <end position="176"/>
    </location>
</feature>
<dbReference type="InterPro" id="IPR058625">
    <property type="entry name" value="MdtA-like_BSH"/>
</dbReference>
<dbReference type="EMBL" id="VMRY01000082">
    <property type="protein sequence ID" value="TVT51838.1"/>
    <property type="molecule type" value="Genomic_DNA"/>
</dbReference>
<proteinExistence type="inferred from homology"/>
<dbReference type="Gene3D" id="2.40.30.170">
    <property type="match status" value="1"/>
</dbReference>
<accession>A0A558CST6</accession>
<evidence type="ECO:0000256" key="3">
    <source>
        <dbReference type="SAM" id="MobiDB-lite"/>
    </source>
</evidence>
<dbReference type="InterPro" id="IPR058627">
    <property type="entry name" value="MdtA-like_C"/>
</dbReference>
<evidence type="ECO:0000313" key="8">
    <source>
        <dbReference type="EMBL" id="TVT51838.1"/>
    </source>
</evidence>
<dbReference type="Pfam" id="PF25876">
    <property type="entry name" value="HH_MFP_RND"/>
    <property type="match status" value="1"/>
</dbReference>
<feature type="domain" description="Multidrug resistance protein MdtA-like beta-barrel" evidence="6">
    <location>
        <begin position="212"/>
        <end position="301"/>
    </location>
</feature>
<reference evidence="8 9" key="1">
    <citation type="submission" date="2019-07" db="EMBL/GenBank/DDBJ databases">
        <title>The pathways for chlorine oxyanion respiration interact through the shared metabolite chlorate.</title>
        <authorList>
            <person name="Barnum T.P."/>
            <person name="Cheng Y."/>
            <person name="Hill K.A."/>
            <person name="Lucas L.N."/>
            <person name="Carlson H.K."/>
            <person name="Coates J.D."/>
        </authorList>
    </citation>
    <scope>NUCLEOTIDE SEQUENCE [LARGE SCALE GENOMIC DNA]</scope>
    <source>
        <strain evidence="8">BK-3</strain>
    </source>
</reference>
<organism evidence="8 9">
    <name type="scientific">Sedimenticola thiotaurini</name>
    <dbReference type="NCBI Taxonomy" id="1543721"/>
    <lineage>
        <taxon>Bacteria</taxon>
        <taxon>Pseudomonadati</taxon>
        <taxon>Pseudomonadota</taxon>
        <taxon>Gammaproteobacteria</taxon>
        <taxon>Chromatiales</taxon>
        <taxon>Sedimenticolaceae</taxon>
        <taxon>Sedimenticola</taxon>
    </lineage>
</organism>
<dbReference type="Gene3D" id="1.10.287.470">
    <property type="entry name" value="Helix hairpin bin"/>
    <property type="match status" value="1"/>
</dbReference>
<name>A0A558CST6_9GAMM</name>
<comment type="similarity">
    <text evidence="2">Belongs to the membrane fusion protein (MFP) (TC 8.A.1) family.</text>
</comment>
<dbReference type="PANTHER" id="PTHR30158">
    <property type="entry name" value="ACRA/E-RELATED COMPONENT OF DRUG EFFLUX TRANSPORTER"/>
    <property type="match status" value="1"/>
</dbReference>
<feature type="region of interest" description="Disordered" evidence="3">
    <location>
        <begin position="383"/>
        <end position="411"/>
    </location>
</feature>
<dbReference type="NCBIfam" id="TIGR01730">
    <property type="entry name" value="RND_mfp"/>
    <property type="match status" value="1"/>
</dbReference>
<dbReference type="Pfam" id="PF25967">
    <property type="entry name" value="RND-MFP_C"/>
    <property type="match status" value="1"/>
</dbReference>
<evidence type="ECO:0000256" key="2">
    <source>
        <dbReference type="ARBA" id="ARBA00009477"/>
    </source>
</evidence>
<dbReference type="GO" id="GO:0046677">
    <property type="term" value="P:response to antibiotic"/>
    <property type="evidence" value="ECO:0007669"/>
    <property type="project" value="TreeGrafter"/>
</dbReference>
<protein>
    <submittedName>
        <fullName evidence="8">Efflux RND transporter periplasmic adaptor subunit</fullName>
    </submittedName>
</protein>
<evidence type="ECO:0000256" key="1">
    <source>
        <dbReference type="ARBA" id="ARBA00004519"/>
    </source>
</evidence>
<dbReference type="InterPro" id="IPR058626">
    <property type="entry name" value="MdtA-like_b-barrel"/>
</dbReference>
<dbReference type="AlphaFoldDB" id="A0A558CST6"/>
<sequence>MTSPIYTPLMTLALGLLALQLVGCSKGESQPAEHGMSAPQQVTVIKLQPQDLPATFEYVGRLEASREIEIRPRVTGLIEQRLFQEGSQIQAGQPLFQLDTAPFVARKQALEAALAEARARLTQAEREAKRLAPLVKTQSVSQRDLDDALSTRDLNRAAVAAAEAELSQAQLDLDYTRVESPIAGHIGRALQVEGALVSSTTGPLARLAQIDPLYVRFSVAENQQLDIDRQLAAGNLRLPPLEQSQVEVQLADGSIYPLTGQVDFSDYRTDPQTGAYDRRATLPNPDARLTPGQFVRVRVKGGVLPNALAVPQRAVQEDANGKFVYVVGQGEKGMTIAQSRPVEVGQWVEKVNGSGSERLWVINSGLAEGDQVVIEGTARIFFPGMPIQPQPPDEKTTEPPSSTNASSSKEH</sequence>
<dbReference type="Pfam" id="PF25944">
    <property type="entry name" value="Beta-barrel_RND"/>
    <property type="match status" value="1"/>
</dbReference>
<evidence type="ECO:0000313" key="9">
    <source>
        <dbReference type="Proteomes" id="UP000317355"/>
    </source>
</evidence>